<dbReference type="RefSeq" id="WP_091730508.1">
    <property type="nucleotide sequence ID" value="NZ_LT629757.1"/>
</dbReference>
<reference evidence="3" key="1">
    <citation type="submission" date="2016-10" db="EMBL/GenBank/DDBJ databases">
        <authorList>
            <person name="Varghese N."/>
            <person name="Submissions S."/>
        </authorList>
    </citation>
    <scope>NUCLEOTIDE SEQUENCE [LARGE SCALE GENOMIC DNA]</scope>
    <source>
        <strain evidence="3">DSM 22127</strain>
    </source>
</reference>
<dbReference type="AlphaFoldDB" id="A0A1H1UZE2"/>
<dbReference type="STRING" id="642780.SAMN04488570_2676"/>
<proteinExistence type="predicted"/>
<keyword evidence="3" id="KW-1185">Reference proteome</keyword>
<gene>
    <name evidence="2" type="ORF">SAMN04488570_2676</name>
</gene>
<evidence type="ECO:0000313" key="2">
    <source>
        <dbReference type="EMBL" id="SDS77892.1"/>
    </source>
</evidence>
<sequence>MSDAPADPAPEPRDASEVGPEASRAAWAEAARPVLLEAAGRYRATVTYKQLSTAVQAATGITTARPVAQWIGGVLDVVTQESHARDEPLLSSLCVSIQGSVGEGYAESVERARGVRPEDPDGHAAEERLACYRHWEAVGLPRDGGTPLRTAHFKPARKAPAAKPAAAKRAPARVPGSSAPPRKVAPSKTAAPAPEEKPIRLCPNCFTAVPATGICDYCD</sequence>
<feature type="compositionally biased region" description="Low complexity" evidence="1">
    <location>
        <begin position="158"/>
        <end position="173"/>
    </location>
</feature>
<feature type="region of interest" description="Disordered" evidence="1">
    <location>
        <begin position="1"/>
        <end position="24"/>
    </location>
</feature>
<protein>
    <submittedName>
        <fullName evidence="2">Uncharacterized protein</fullName>
    </submittedName>
</protein>
<organism evidence="2 3">
    <name type="scientific">Nocardioides scoriae</name>
    <dbReference type="NCBI Taxonomy" id="642780"/>
    <lineage>
        <taxon>Bacteria</taxon>
        <taxon>Bacillati</taxon>
        <taxon>Actinomycetota</taxon>
        <taxon>Actinomycetes</taxon>
        <taxon>Propionibacteriales</taxon>
        <taxon>Nocardioidaceae</taxon>
        <taxon>Nocardioides</taxon>
    </lineage>
</organism>
<feature type="region of interest" description="Disordered" evidence="1">
    <location>
        <begin position="154"/>
        <end position="195"/>
    </location>
</feature>
<dbReference type="EMBL" id="LT629757">
    <property type="protein sequence ID" value="SDS77892.1"/>
    <property type="molecule type" value="Genomic_DNA"/>
</dbReference>
<dbReference type="OrthoDB" id="5916883at2"/>
<evidence type="ECO:0000313" key="3">
    <source>
        <dbReference type="Proteomes" id="UP000198859"/>
    </source>
</evidence>
<evidence type="ECO:0000256" key="1">
    <source>
        <dbReference type="SAM" id="MobiDB-lite"/>
    </source>
</evidence>
<accession>A0A1H1UZE2</accession>
<name>A0A1H1UZE2_9ACTN</name>
<dbReference type="Proteomes" id="UP000198859">
    <property type="component" value="Chromosome I"/>
</dbReference>